<dbReference type="PANTHER" id="PTHR14969">
    <property type="entry name" value="SPHINGOSINE-1-PHOSPHATE PHOSPHOHYDROLASE"/>
    <property type="match status" value="1"/>
</dbReference>
<feature type="transmembrane region" description="Helical" evidence="1">
    <location>
        <begin position="63"/>
        <end position="84"/>
    </location>
</feature>
<dbReference type="SMART" id="SM00014">
    <property type="entry name" value="acidPPc"/>
    <property type="match status" value="1"/>
</dbReference>
<sequence>MTETLAAADGLDGAVLDSVLRDRTPGLAEVLYAVTYTGGTAAIAIGAAIVALALLVRGRRGDAVFVAAATAFSFVAMNVLKLVWRRERPPVPERLVEVSSYSFPSGHAMLTALFAGVVVTVLVRSRLPRAALVAAITCMVVYTIAIGLTRVYLAAHWMTDVLAGWAAGGALALVAAAIASRVRRG</sequence>
<dbReference type="Gene3D" id="1.20.144.10">
    <property type="entry name" value="Phosphatidic acid phosphatase type 2/haloperoxidase"/>
    <property type="match status" value="2"/>
</dbReference>
<keyword evidence="1" id="KW-0812">Transmembrane</keyword>
<dbReference type="SUPFAM" id="SSF48317">
    <property type="entry name" value="Acid phosphatase/Vanadium-dependent haloperoxidase"/>
    <property type="match status" value="1"/>
</dbReference>
<protein>
    <submittedName>
        <fullName evidence="3">Phosphatase PAP2 family protein</fullName>
    </submittedName>
</protein>
<feature type="transmembrane region" description="Helical" evidence="1">
    <location>
        <begin position="130"/>
        <end position="155"/>
    </location>
</feature>
<dbReference type="Pfam" id="PF01569">
    <property type="entry name" value="PAP2"/>
    <property type="match status" value="1"/>
</dbReference>
<dbReference type="Proteomes" id="UP000471120">
    <property type="component" value="Unassembled WGS sequence"/>
</dbReference>
<feature type="transmembrane region" description="Helical" evidence="1">
    <location>
        <begin position="104"/>
        <end position="123"/>
    </location>
</feature>
<name>A0A6P2C9H1_9NOCA</name>
<comment type="caution">
    <text evidence="3">The sequence shown here is derived from an EMBL/GenBank/DDBJ whole genome shotgun (WGS) entry which is preliminary data.</text>
</comment>
<organism evidence="3 4">
    <name type="scientific">Rhodococcus rhodnii</name>
    <dbReference type="NCBI Taxonomy" id="38312"/>
    <lineage>
        <taxon>Bacteria</taxon>
        <taxon>Bacillati</taxon>
        <taxon>Actinomycetota</taxon>
        <taxon>Actinomycetes</taxon>
        <taxon>Mycobacteriales</taxon>
        <taxon>Nocardiaceae</taxon>
        <taxon>Rhodococcus</taxon>
    </lineage>
</organism>
<keyword evidence="1" id="KW-1133">Transmembrane helix</keyword>
<dbReference type="PANTHER" id="PTHR14969:SF13">
    <property type="entry name" value="AT30094P"/>
    <property type="match status" value="1"/>
</dbReference>
<dbReference type="InterPro" id="IPR000326">
    <property type="entry name" value="PAP2/HPO"/>
</dbReference>
<evidence type="ECO:0000313" key="4">
    <source>
        <dbReference type="Proteomes" id="UP000471120"/>
    </source>
</evidence>
<dbReference type="InterPro" id="IPR036938">
    <property type="entry name" value="PAP2/HPO_sf"/>
</dbReference>
<feature type="domain" description="Phosphatidic acid phosphatase type 2/haloperoxidase" evidence="2">
    <location>
        <begin position="63"/>
        <end position="176"/>
    </location>
</feature>
<feature type="transmembrane region" description="Helical" evidence="1">
    <location>
        <begin position="161"/>
        <end position="179"/>
    </location>
</feature>
<dbReference type="AlphaFoldDB" id="A0A6P2C9H1"/>
<proteinExistence type="predicted"/>
<evidence type="ECO:0000256" key="1">
    <source>
        <dbReference type="SAM" id="Phobius"/>
    </source>
</evidence>
<reference evidence="3 4" key="1">
    <citation type="submission" date="2018-07" db="EMBL/GenBank/DDBJ databases">
        <title>Genome sequence of Rhodococcus rhodnii ATCC 35071 from Rhodnius prolixus.</title>
        <authorList>
            <person name="Patel V."/>
            <person name="Vogel K.J."/>
        </authorList>
    </citation>
    <scope>NUCLEOTIDE SEQUENCE [LARGE SCALE GENOMIC DNA]</scope>
    <source>
        <strain evidence="3 4">ATCC 35071</strain>
    </source>
</reference>
<keyword evidence="1" id="KW-0472">Membrane</keyword>
<feature type="transmembrane region" description="Helical" evidence="1">
    <location>
        <begin position="30"/>
        <end position="56"/>
    </location>
</feature>
<dbReference type="EMBL" id="QRCM01000001">
    <property type="protein sequence ID" value="TXG88972.1"/>
    <property type="molecule type" value="Genomic_DNA"/>
</dbReference>
<dbReference type="RefSeq" id="WP_010836903.1">
    <property type="nucleotide sequence ID" value="NZ_QRCM01000001.1"/>
</dbReference>
<gene>
    <name evidence="3" type="ORF">DW322_00345</name>
</gene>
<accession>A0A6P2C9H1</accession>
<evidence type="ECO:0000259" key="2">
    <source>
        <dbReference type="SMART" id="SM00014"/>
    </source>
</evidence>
<evidence type="ECO:0000313" key="3">
    <source>
        <dbReference type="EMBL" id="TXG88972.1"/>
    </source>
</evidence>